<organism evidence="1 2">
    <name type="scientific">Maribacter flavus</name>
    <dbReference type="NCBI Taxonomy" id="1658664"/>
    <lineage>
        <taxon>Bacteria</taxon>
        <taxon>Pseudomonadati</taxon>
        <taxon>Bacteroidota</taxon>
        <taxon>Flavobacteriia</taxon>
        <taxon>Flavobacteriales</taxon>
        <taxon>Flavobacteriaceae</taxon>
        <taxon>Maribacter</taxon>
    </lineage>
</organism>
<reference evidence="1 2" key="1">
    <citation type="submission" date="2019-09" db="EMBL/GenBank/DDBJ databases">
        <authorList>
            <person name="Khan S.A."/>
            <person name="Jeon C.O."/>
            <person name="Chun B.H."/>
            <person name="Jeong S.E."/>
        </authorList>
    </citation>
    <scope>NUCLEOTIDE SEQUENCE [LARGE SCALE GENOMIC DNA]</scope>
    <source>
        <strain evidence="1 2">KCTC 42508</strain>
    </source>
</reference>
<gene>
    <name evidence="1" type="ORF">F0361_01110</name>
</gene>
<dbReference type="RefSeq" id="WP_154916868.1">
    <property type="nucleotide sequence ID" value="NZ_VUOE01000001.1"/>
</dbReference>
<proteinExistence type="predicted"/>
<dbReference type="EMBL" id="VUOE01000001">
    <property type="protein sequence ID" value="KAA2218248.1"/>
    <property type="molecule type" value="Genomic_DNA"/>
</dbReference>
<sequence>MNIEYIGDNAIVEVAESVFTFEVSDNPRSFDSYRVDKQTLDWTDNKYHLGNWRVFPYGNDNQLPKQIRDIVQQNYIAPGLVKKKTQWLWGKGPKLYIEKIENKVLIREWVEDKEIQEWLQSWDYEDYLTAACVDFNHIEGVFTKFYRSRGGRVGQPSIAKLEHCMPDRSRLACDLSSNEIKPTHVVVTDWNFEMINAILNPKIYPIFDFKNPFEHKNAIYYSNMYSFCSDYYTVPDIYGSFEWLRRSTAIPLILKALSKNSLNVKYHVISPQKFWDDRKTDMEEEATKQGKKFREKDFVLWQSAFLKKIAKVLSGEENTGKFWHTTKDFTVEGTNLIEHGWEIKVIDQKVKDFIDAQIEISKRADHAVSSGIGIGNVLGNVSESGRSNGGSERIYAMKEYLQTGIDIPEMIVCKAINFALRANWPNKNVKIGFYHISPQREEDITPSDRIKNQGE</sequence>
<comment type="caution">
    <text evidence="1">The sequence shown here is derived from an EMBL/GenBank/DDBJ whole genome shotgun (WGS) entry which is preliminary data.</text>
</comment>
<protein>
    <submittedName>
        <fullName evidence="1">Uncharacterized protein</fullName>
    </submittedName>
</protein>
<evidence type="ECO:0000313" key="2">
    <source>
        <dbReference type="Proteomes" id="UP000323188"/>
    </source>
</evidence>
<dbReference type="AlphaFoldDB" id="A0A5B2TWA3"/>
<accession>A0A5B2TWA3</accession>
<evidence type="ECO:0000313" key="1">
    <source>
        <dbReference type="EMBL" id="KAA2218248.1"/>
    </source>
</evidence>
<dbReference type="Proteomes" id="UP000323188">
    <property type="component" value="Unassembled WGS sequence"/>
</dbReference>
<name>A0A5B2TWA3_9FLAO</name>